<evidence type="ECO:0008006" key="4">
    <source>
        <dbReference type="Google" id="ProtNLM"/>
    </source>
</evidence>
<evidence type="ECO:0000313" key="3">
    <source>
        <dbReference type="Proteomes" id="UP001497600"/>
    </source>
</evidence>
<proteinExistence type="predicted"/>
<protein>
    <recommendedName>
        <fullName evidence="4">Ditrans,polycis-polyprenyl diphosphate synthase ((2E,6E)-farnesyl diphosphate specific)</fullName>
    </recommendedName>
</protein>
<accession>A0ABP0E9G1</accession>
<keyword evidence="1" id="KW-0812">Transmembrane</keyword>
<evidence type="ECO:0000256" key="1">
    <source>
        <dbReference type="SAM" id="Phobius"/>
    </source>
</evidence>
<dbReference type="Proteomes" id="UP001497600">
    <property type="component" value="Chromosome A"/>
</dbReference>
<feature type="transmembrane region" description="Helical" evidence="1">
    <location>
        <begin position="86"/>
        <end position="103"/>
    </location>
</feature>
<evidence type="ECO:0000313" key="2">
    <source>
        <dbReference type="EMBL" id="CAK7893899.1"/>
    </source>
</evidence>
<dbReference type="EMBL" id="OZ004253">
    <property type="protein sequence ID" value="CAK7893899.1"/>
    <property type="molecule type" value="Genomic_DNA"/>
</dbReference>
<keyword evidence="3" id="KW-1185">Reference proteome</keyword>
<name>A0ABP0E9G1_9ASCO</name>
<sequence>MESQSIHEIESVESNGLLFEPVVALPNELQDNVKVSNFANSLAQDFKGFNPVGFNLGESNNMLNVIGQDMEDFTTWNILRAHLRRVSIIFLFSIYGILNSIYWSIKDILSTFIAILYVEWYDSSWYSVMFIVYNAMYRYFQLEILNFSPTKYQDAFPQKVKPSSIGVIFDIEKFNIKPPNEIPQPYLGSDKKIHVPGKRDIQVALSLKNEYLTKERIHIAAEQIRVLNEITKFVLWSCLLKVDYITIYERTGILWSTSLEEIHNSISVELSTFSPSPISINSISKFPKIILIDCFTLERFDISSINSESMDHSKELIIYISDERLRVQPFNFKKIIEDERFSNIRFPPNPDILLFANTHNQILPCNTKGFLTCGGPESFYFASKLRFGFRFFTKSLYFYVRQVDLKLSLFEQSDTSSLSTSNYLNAFWRRFNNLRFFDLNSSKETVETTDPILCHEAEYQNKN</sequence>
<reference evidence="2 3" key="1">
    <citation type="submission" date="2024-01" db="EMBL/GenBank/DDBJ databases">
        <authorList>
            <consortium name="Genoscope - CEA"/>
            <person name="William W."/>
        </authorList>
    </citation>
    <scope>NUCLEOTIDE SEQUENCE [LARGE SCALE GENOMIC DNA]</scope>
    <source>
        <strain evidence="2 3">29B2s-10</strain>
    </source>
</reference>
<keyword evidence="1" id="KW-0472">Membrane</keyword>
<keyword evidence="1" id="KW-1133">Transmembrane helix</keyword>
<gene>
    <name evidence="2" type="ORF">CAAN4_A09846</name>
</gene>
<organism evidence="2 3">
    <name type="scientific">[Candida] anglica</name>
    <dbReference type="NCBI Taxonomy" id="148631"/>
    <lineage>
        <taxon>Eukaryota</taxon>
        <taxon>Fungi</taxon>
        <taxon>Dikarya</taxon>
        <taxon>Ascomycota</taxon>
        <taxon>Saccharomycotina</taxon>
        <taxon>Pichiomycetes</taxon>
        <taxon>Debaryomycetaceae</taxon>
        <taxon>Kurtzmaniella</taxon>
    </lineage>
</organism>